<dbReference type="InterPro" id="IPR019734">
    <property type="entry name" value="TPR_rpt"/>
</dbReference>
<protein>
    <submittedName>
        <fullName evidence="2">Uncharacterized protein</fullName>
    </submittedName>
</protein>
<dbReference type="EMBL" id="CAJPDT010000009">
    <property type="protein sequence ID" value="CAF9911653.1"/>
    <property type="molecule type" value="Genomic_DNA"/>
</dbReference>
<dbReference type="AlphaFoldDB" id="A0A8H3EWM2"/>
<keyword evidence="1" id="KW-0802">TPR repeat</keyword>
<reference evidence="2" key="1">
    <citation type="submission" date="2021-03" db="EMBL/GenBank/DDBJ databases">
        <authorList>
            <person name="Tagirdzhanova G."/>
        </authorList>
    </citation>
    <scope>NUCLEOTIDE SEQUENCE</scope>
</reference>
<dbReference type="Proteomes" id="UP000664534">
    <property type="component" value="Unassembled WGS sequence"/>
</dbReference>
<dbReference type="InterPro" id="IPR011990">
    <property type="entry name" value="TPR-like_helical_dom_sf"/>
</dbReference>
<feature type="repeat" description="TPR" evidence="1">
    <location>
        <begin position="143"/>
        <end position="176"/>
    </location>
</feature>
<evidence type="ECO:0000313" key="3">
    <source>
        <dbReference type="Proteomes" id="UP000664534"/>
    </source>
</evidence>
<comment type="caution">
    <text evidence="2">The sequence shown here is derived from an EMBL/GenBank/DDBJ whole genome shotgun (WGS) entry which is preliminary data.</text>
</comment>
<evidence type="ECO:0000256" key="1">
    <source>
        <dbReference type="PROSITE-ProRule" id="PRU00339"/>
    </source>
</evidence>
<proteinExistence type="predicted"/>
<gene>
    <name evidence="2" type="ORF">IMSHALPRED_010536</name>
</gene>
<dbReference type="PROSITE" id="PS50005">
    <property type="entry name" value="TPR"/>
    <property type="match status" value="1"/>
</dbReference>
<dbReference type="Gene3D" id="1.25.40.10">
    <property type="entry name" value="Tetratricopeptide repeat domain"/>
    <property type="match status" value="1"/>
</dbReference>
<organism evidence="2 3">
    <name type="scientific">Imshaugia aleurites</name>
    <dbReference type="NCBI Taxonomy" id="172621"/>
    <lineage>
        <taxon>Eukaryota</taxon>
        <taxon>Fungi</taxon>
        <taxon>Dikarya</taxon>
        <taxon>Ascomycota</taxon>
        <taxon>Pezizomycotina</taxon>
        <taxon>Lecanoromycetes</taxon>
        <taxon>OSLEUM clade</taxon>
        <taxon>Lecanoromycetidae</taxon>
        <taxon>Lecanorales</taxon>
        <taxon>Lecanorineae</taxon>
        <taxon>Parmeliaceae</taxon>
        <taxon>Imshaugia</taxon>
    </lineage>
</organism>
<accession>A0A8H3EWM2</accession>
<sequence>MRRLWRARVHIDAQLVEDVKKKSSRPPPSIEEVLHTTAEIKDQGNEAFRAGDFALAAYSLYISALKTRYGGSRYFIEGTREGKFARRMDHGLMSFRILSNLVVTLLRLQRWVDAHTKATNFLGRLDIIEFSKEKTNIPPGELAKLHHRRALASEGMGKIDRAIEEMHEALCLDPTNTRMKAKLKEWKLQRVQAALKALTT</sequence>
<evidence type="ECO:0000313" key="2">
    <source>
        <dbReference type="EMBL" id="CAF9911653.1"/>
    </source>
</evidence>
<dbReference type="PANTHER" id="PTHR46512">
    <property type="entry name" value="PEPTIDYLPROLYL ISOMERASE"/>
    <property type="match status" value="1"/>
</dbReference>
<keyword evidence="3" id="KW-1185">Reference proteome</keyword>
<name>A0A8H3EWM2_9LECA</name>
<dbReference type="InterPro" id="IPR050754">
    <property type="entry name" value="FKBP4/5/8-like"/>
</dbReference>
<dbReference type="OrthoDB" id="62952at2759"/>
<dbReference type="SUPFAM" id="SSF48452">
    <property type="entry name" value="TPR-like"/>
    <property type="match status" value="1"/>
</dbReference>